<name>A0AAV2GLM3_9ROSI</name>
<dbReference type="EMBL" id="OZ034822">
    <property type="protein sequence ID" value="CAL1411554.1"/>
    <property type="molecule type" value="Genomic_DNA"/>
</dbReference>
<evidence type="ECO:0000313" key="4">
    <source>
        <dbReference type="Proteomes" id="UP001497516"/>
    </source>
</evidence>
<reference evidence="3 4" key="1">
    <citation type="submission" date="2024-04" db="EMBL/GenBank/DDBJ databases">
        <authorList>
            <person name="Fracassetti M."/>
        </authorList>
    </citation>
    <scope>NUCLEOTIDE SEQUENCE [LARGE SCALE GENOMIC DNA]</scope>
</reference>
<protein>
    <recommendedName>
        <fullName evidence="2">Retrotransposon gag domain-containing protein</fullName>
    </recommendedName>
</protein>
<dbReference type="InterPro" id="IPR005162">
    <property type="entry name" value="Retrotrans_gag_dom"/>
</dbReference>
<dbReference type="PANTHER" id="PTHR35046">
    <property type="entry name" value="ZINC KNUCKLE (CCHC-TYPE) FAMILY PROTEIN"/>
    <property type="match status" value="1"/>
</dbReference>
<proteinExistence type="predicted"/>
<evidence type="ECO:0000256" key="1">
    <source>
        <dbReference type="SAM" id="MobiDB-lite"/>
    </source>
</evidence>
<evidence type="ECO:0000259" key="2">
    <source>
        <dbReference type="Pfam" id="PF03732"/>
    </source>
</evidence>
<dbReference type="AlphaFoldDB" id="A0AAV2GLM3"/>
<feature type="region of interest" description="Disordered" evidence="1">
    <location>
        <begin position="89"/>
        <end position="121"/>
    </location>
</feature>
<dbReference type="PANTHER" id="PTHR35046:SF18">
    <property type="entry name" value="RNA-DIRECTED DNA POLYMERASE"/>
    <property type="match status" value="1"/>
</dbReference>
<dbReference type="Pfam" id="PF03732">
    <property type="entry name" value="Retrotrans_gag"/>
    <property type="match status" value="1"/>
</dbReference>
<sequence length="121" mass="14270">MKELLQQRFLPRDYTQNLYRQLLDYQQGNHSISDYTKEFLRLKARCNIQEDGDLQVARYIRGLNSEIREQIGVQIFMSLMDAREMAARAEARLTPQPPRLTYPRRNYRDTPLPQATEAAPP</sequence>
<gene>
    <name evidence="3" type="ORF">LTRI10_LOCUS50903</name>
</gene>
<keyword evidence="4" id="KW-1185">Reference proteome</keyword>
<evidence type="ECO:0000313" key="3">
    <source>
        <dbReference type="EMBL" id="CAL1411554.1"/>
    </source>
</evidence>
<feature type="domain" description="Retrotransposon gag" evidence="2">
    <location>
        <begin position="1"/>
        <end position="64"/>
    </location>
</feature>
<accession>A0AAV2GLM3</accession>
<dbReference type="Proteomes" id="UP001497516">
    <property type="component" value="Chromosome 9"/>
</dbReference>
<organism evidence="3 4">
    <name type="scientific">Linum trigynum</name>
    <dbReference type="NCBI Taxonomy" id="586398"/>
    <lineage>
        <taxon>Eukaryota</taxon>
        <taxon>Viridiplantae</taxon>
        <taxon>Streptophyta</taxon>
        <taxon>Embryophyta</taxon>
        <taxon>Tracheophyta</taxon>
        <taxon>Spermatophyta</taxon>
        <taxon>Magnoliopsida</taxon>
        <taxon>eudicotyledons</taxon>
        <taxon>Gunneridae</taxon>
        <taxon>Pentapetalae</taxon>
        <taxon>rosids</taxon>
        <taxon>fabids</taxon>
        <taxon>Malpighiales</taxon>
        <taxon>Linaceae</taxon>
        <taxon>Linum</taxon>
    </lineage>
</organism>